<protein>
    <submittedName>
        <fullName evidence="3">DDE-1 domain-containing protein</fullName>
    </submittedName>
</protein>
<evidence type="ECO:0000313" key="1">
    <source>
        <dbReference type="EMBL" id="VDP26228.1"/>
    </source>
</evidence>
<reference evidence="1 2" key="2">
    <citation type="submission" date="2018-11" db="EMBL/GenBank/DDBJ databases">
        <authorList>
            <consortium name="Pathogen Informatics"/>
        </authorList>
    </citation>
    <scope>NUCLEOTIDE SEQUENCE [LARGE SCALE GENOMIC DNA]</scope>
    <source>
        <strain evidence="1 2">Egypt</strain>
    </source>
</reference>
<evidence type="ECO:0000313" key="2">
    <source>
        <dbReference type="Proteomes" id="UP000272942"/>
    </source>
</evidence>
<gene>
    <name evidence="1" type="ORF">ECPE_LOCUS653</name>
</gene>
<organism evidence="3">
    <name type="scientific">Echinostoma caproni</name>
    <dbReference type="NCBI Taxonomy" id="27848"/>
    <lineage>
        <taxon>Eukaryota</taxon>
        <taxon>Metazoa</taxon>
        <taxon>Spiralia</taxon>
        <taxon>Lophotrochozoa</taxon>
        <taxon>Platyhelminthes</taxon>
        <taxon>Trematoda</taxon>
        <taxon>Digenea</taxon>
        <taxon>Plagiorchiida</taxon>
        <taxon>Echinostomata</taxon>
        <taxon>Echinostomatoidea</taxon>
        <taxon>Echinostomatidae</taxon>
        <taxon>Echinostoma</taxon>
    </lineage>
</organism>
<dbReference type="Proteomes" id="UP000272942">
    <property type="component" value="Unassembled WGS sequence"/>
</dbReference>
<evidence type="ECO:0000313" key="3">
    <source>
        <dbReference type="WBParaSite" id="ECPE_0000065201-mRNA-1"/>
    </source>
</evidence>
<dbReference type="EMBL" id="UZAN01002478">
    <property type="protein sequence ID" value="VDP26228.1"/>
    <property type="molecule type" value="Genomic_DNA"/>
</dbReference>
<name>A0A183A117_9TREM</name>
<proteinExistence type="predicted"/>
<accession>A0A183A117</accession>
<dbReference type="AlphaFoldDB" id="A0A183A117"/>
<dbReference type="WBParaSite" id="ECPE_0000065201-mRNA-1">
    <property type="protein sequence ID" value="ECPE_0000065201-mRNA-1"/>
    <property type="gene ID" value="ECPE_0000065201"/>
</dbReference>
<sequence>MDQGEIWSFKCSFRKHLLEYVLSLTEDEQRIMKPEVDILMAMHLIKKAWVSVHPHVLFNAFMKARFKSTLMQPVMQPPEDKCDFIENFTDYVSIDDRLFGEEIACLEFDDEEVGYLKFLYQVSFQSLDEFVSHQAKHRKDECEAVNVPEVISIRETQKLFHQLKLFALANARSSGRLLECTIDLNSAFVDSQRRTKLR</sequence>
<dbReference type="OrthoDB" id="6157693at2759"/>
<keyword evidence="2" id="KW-1185">Reference proteome</keyword>
<reference evidence="3" key="1">
    <citation type="submission" date="2016-06" db="UniProtKB">
        <authorList>
            <consortium name="WormBaseParasite"/>
        </authorList>
    </citation>
    <scope>IDENTIFICATION</scope>
</reference>